<evidence type="ECO:0000256" key="1">
    <source>
        <dbReference type="SAM" id="SignalP"/>
    </source>
</evidence>
<protein>
    <submittedName>
        <fullName evidence="2">CarboxypepD_reg-like domain-containing protein</fullName>
    </submittedName>
</protein>
<evidence type="ECO:0000313" key="3">
    <source>
        <dbReference type="Proteomes" id="UP000192678"/>
    </source>
</evidence>
<accession>A0A1W2F778</accession>
<keyword evidence="1" id="KW-0732">Signal</keyword>
<sequence>MKKILFILLLNLLTGHYAFSQNSFSITGSVRDQKESLPGAGVYLSGYKVSSVADNEGKFKISNLKPGNYDLLVQMVGYLPYSKSVIISDKSVQVELILKESTTTLNEVVIRADPNRAKYIKQFKEFFIGTSPNATQCKILNPQVLNIDYDVTKSLLTIKTSEFLIVENKALGYRLKYMLDNFEYNSRTRIIYFSGHPFFEELKASGTKLKKYIDKRETAYYGSSQHFFRSLYAGNASEQGFIMNKMIKIPNPNRYPDSIIYKNLVRLKTPAKSTVISKGTMLRDSAMISFWLKQQDMPKYVDYLDRKEISAENVISTFNQNLKMLDCSGALAISYTKEKESLAYSKTGFWVFRPLNIPDYEISVANLTQNAVRFYENGSVYDSRAMLYEGFWAYEKVADMVPMDYIPLAKK</sequence>
<keyword evidence="3" id="KW-1185">Reference proteome</keyword>
<proteinExistence type="predicted"/>
<dbReference type="AlphaFoldDB" id="A0A1W2F778"/>
<dbReference type="Gene3D" id="2.60.40.1120">
    <property type="entry name" value="Carboxypeptidase-like, regulatory domain"/>
    <property type="match status" value="1"/>
</dbReference>
<dbReference type="OrthoDB" id="1223654at2"/>
<dbReference type="EMBL" id="FWYB01000024">
    <property type="protein sequence ID" value="SMD17793.1"/>
    <property type="molecule type" value="Genomic_DNA"/>
</dbReference>
<dbReference type="RefSeq" id="WP_084292412.1">
    <property type="nucleotide sequence ID" value="NZ_FWYB01000024.1"/>
</dbReference>
<gene>
    <name evidence="2" type="ORF">SAMN04488101_12418</name>
</gene>
<feature type="signal peptide" evidence="1">
    <location>
        <begin position="1"/>
        <end position="20"/>
    </location>
</feature>
<dbReference type="Proteomes" id="UP000192678">
    <property type="component" value="Unassembled WGS sequence"/>
</dbReference>
<reference evidence="2 3" key="1">
    <citation type="submission" date="2017-04" db="EMBL/GenBank/DDBJ databases">
        <authorList>
            <person name="Afonso C.L."/>
            <person name="Miller P.J."/>
            <person name="Scott M.A."/>
            <person name="Spackman E."/>
            <person name="Goraichik I."/>
            <person name="Dimitrov K.M."/>
            <person name="Suarez D.L."/>
            <person name="Swayne D.E."/>
        </authorList>
    </citation>
    <scope>NUCLEOTIDE SEQUENCE [LARGE SCALE GENOMIC DNA]</scope>
    <source>
        <strain evidence="2 3">DSM 19625</strain>
    </source>
</reference>
<dbReference type="STRING" id="475255.SAMN04488101_12418"/>
<dbReference type="Pfam" id="PF13715">
    <property type="entry name" value="CarbopepD_reg_2"/>
    <property type="match status" value="1"/>
</dbReference>
<organism evidence="2 3">
    <name type="scientific">Pedobacter nyackensis</name>
    <dbReference type="NCBI Taxonomy" id="475255"/>
    <lineage>
        <taxon>Bacteria</taxon>
        <taxon>Pseudomonadati</taxon>
        <taxon>Bacteroidota</taxon>
        <taxon>Sphingobacteriia</taxon>
        <taxon>Sphingobacteriales</taxon>
        <taxon>Sphingobacteriaceae</taxon>
        <taxon>Pedobacter</taxon>
    </lineage>
</organism>
<evidence type="ECO:0000313" key="2">
    <source>
        <dbReference type="EMBL" id="SMD17793.1"/>
    </source>
</evidence>
<dbReference type="SUPFAM" id="SSF49464">
    <property type="entry name" value="Carboxypeptidase regulatory domain-like"/>
    <property type="match status" value="1"/>
</dbReference>
<name>A0A1W2F778_9SPHI</name>
<feature type="chain" id="PRO_5013026460" evidence="1">
    <location>
        <begin position="21"/>
        <end position="411"/>
    </location>
</feature>
<dbReference type="InterPro" id="IPR008969">
    <property type="entry name" value="CarboxyPept-like_regulatory"/>
</dbReference>